<gene>
    <name evidence="2" type="ORF">EP51_03605</name>
</gene>
<dbReference type="EMBL" id="CP008947">
    <property type="protein sequence ID" value="AII03746.1"/>
    <property type="molecule type" value="Genomic_DNA"/>
</dbReference>
<dbReference type="Pfam" id="PF00196">
    <property type="entry name" value="GerE"/>
    <property type="match status" value="1"/>
</dbReference>
<dbReference type="PROSITE" id="PS50043">
    <property type="entry name" value="HTH_LUXR_2"/>
    <property type="match status" value="1"/>
</dbReference>
<dbReference type="CDD" id="cd06170">
    <property type="entry name" value="LuxR_C_like"/>
    <property type="match status" value="1"/>
</dbReference>
<dbReference type="PANTHER" id="PTHR47691">
    <property type="entry name" value="REGULATOR-RELATED"/>
    <property type="match status" value="1"/>
</dbReference>
<dbReference type="Gene3D" id="1.25.40.10">
    <property type="entry name" value="Tetratricopeptide repeat domain"/>
    <property type="match status" value="1"/>
</dbReference>
<dbReference type="PRINTS" id="PR00038">
    <property type="entry name" value="HTHLUXR"/>
</dbReference>
<name>A0A076EDK8_RHOOP</name>
<proteinExistence type="predicted"/>
<evidence type="ECO:0000259" key="1">
    <source>
        <dbReference type="PROSITE" id="PS50043"/>
    </source>
</evidence>
<dbReference type="SUPFAM" id="SSF48452">
    <property type="entry name" value="TPR-like"/>
    <property type="match status" value="1"/>
</dbReference>
<dbReference type="GO" id="GO:0003677">
    <property type="term" value="F:DNA binding"/>
    <property type="evidence" value="ECO:0007669"/>
    <property type="project" value="InterPro"/>
</dbReference>
<dbReference type="PRINTS" id="PR00364">
    <property type="entry name" value="DISEASERSIST"/>
</dbReference>
<dbReference type="Pfam" id="PF00931">
    <property type="entry name" value="NB-ARC"/>
    <property type="match status" value="1"/>
</dbReference>
<dbReference type="GO" id="GO:0043531">
    <property type="term" value="F:ADP binding"/>
    <property type="evidence" value="ECO:0007669"/>
    <property type="project" value="InterPro"/>
</dbReference>
<sequence>MRRGLRVESDGVMPAAVKGTVGNLPHELTSFVGRRREVTEARRLLSVSRLVTLAGIGGVGKTRLALRVAADASRAFEDGVWLVELGELDDDTTLVDAVSAALRLREQRSGNPEVLLTEYLATRQLLLVLDNCEHVVAAAAALSETLLRSCPELRILATSREPLAIGGEAVLRVPPLTVPEPERSSLQGLPQYEAVTLFVERAATAVPEFELTEDNHVAVARICRQLDGLPLAIELAAVRLRVMSAEQILQRLTDRYRLLTVGSRGAPSRQQTLRLCVDWSHELCTEEERELWARLSVFAGGFELDAVEGICAGDLPVESVLDVVASLIDKSILIREESGPAVRYHLLETVRDYGREKLQEAGEYVSLRRRHRDWYEQLVVRCESEWIGPRQVMWIGRLDAETLNLRAALHFCLTEPAEAETGLRIAAALYPYWRARGLLREGRRWLGQLLGRHPGGASRERIEALYVDSVLAGMHGDREAAKALVDEGALLAERNGDTLMRALVVHAAGCCAMFAGDLPRARVCFEEALAEFRDKGSLLQLTWGLLGLALVSGMQGDGAVAKMCGSEIFALTEAHGESVYRGWSLWAAGMAAWQRGHLTLADDHVKQGLRLSHLVDDRISACGALEVLAWVAVGSGRAQQAAELMGAAEAVAQTVGNPSTVYPNLLVHHAECEQQARAVIGDRAFDAAFDHGMHTSFDDAVAYALDEQRPEAVSASNGATHLTRREWQVAELVADGLTNKAIAARLVISQRTAQGHVEHILAKLGFNSRTQIAAWIVEHAQDPHP</sequence>
<feature type="domain" description="HTH luxR-type" evidence="1">
    <location>
        <begin position="715"/>
        <end position="780"/>
    </location>
</feature>
<dbReference type="AlphaFoldDB" id="A0A076EDK8"/>
<reference evidence="2 3" key="1">
    <citation type="submission" date="2014-07" db="EMBL/GenBank/DDBJ databases">
        <title>Genome Sequence of Rhodococcus opacus Strain R7, a Biodegrader of Mono- and Polycyclic Aromatic Hydrocarbons.</title>
        <authorList>
            <person name="Di Gennaro P."/>
            <person name="Zampolli J."/>
            <person name="Presti I."/>
            <person name="Cappelletti M."/>
            <person name="D'Ursi P."/>
            <person name="Orro A."/>
            <person name="Mezzelani A."/>
            <person name="Milanesi L."/>
        </authorList>
    </citation>
    <scope>NUCLEOTIDE SEQUENCE [LARGE SCALE GENOMIC DNA]</scope>
    <source>
        <strain evidence="2 3">R7</strain>
    </source>
</reference>
<dbReference type="RefSeq" id="WP_128638578.1">
    <property type="nucleotide sequence ID" value="NZ_CP008947.1"/>
</dbReference>
<dbReference type="SUPFAM" id="SSF52540">
    <property type="entry name" value="P-loop containing nucleoside triphosphate hydrolases"/>
    <property type="match status" value="1"/>
</dbReference>
<evidence type="ECO:0000313" key="2">
    <source>
        <dbReference type="EMBL" id="AII03746.1"/>
    </source>
</evidence>
<dbReference type="Pfam" id="PF25872">
    <property type="entry name" value="HTH_77"/>
    <property type="match status" value="1"/>
</dbReference>
<dbReference type="InterPro" id="IPR036388">
    <property type="entry name" value="WH-like_DNA-bd_sf"/>
</dbReference>
<organism evidence="2 3">
    <name type="scientific">Rhodococcus opacus</name>
    <name type="common">Nocardia opaca</name>
    <dbReference type="NCBI Taxonomy" id="37919"/>
    <lineage>
        <taxon>Bacteria</taxon>
        <taxon>Bacillati</taxon>
        <taxon>Actinomycetota</taxon>
        <taxon>Actinomycetes</taxon>
        <taxon>Mycobacteriales</taxon>
        <taxon>Nocardiaceae</taxon>
        <taxon>Rhodococcus</taxon>
    </lineage>
</organism>
<dbReference type="GO" id="GO:0006355">
    <property type="term" value="P:regulation of DNA-templated transcription"/>
    <property type="evidence" value="ECO:0007669"/>
    <property type="project" value="InterPro"/>
</dbReference>
<accession>A0A076EDK8</accession>
<dbReference type="InterPro" id="IPR027417">
    <property type="entry name" value="P-loop_NTPase"/>
</dbReference>
<dbReference type="InterPro" id="IPR016032">
    <property type="entry name" value="Sig_transdc_resp-reg_C-effctor"/>
</dbReference>
<dbReference type="InterPro" id="IPR000792">
    <property type="entry name" value="Tscrpt_reg_LuxR_C"/>
</dbReference>
<evidence type="ECO:0000313" key="3">
    <source>
        <dbReference type="Proteomes" id="UP000028488"/>
    </source>
</evidence>
<dbReference type="InterPro" id="IPR002182">
    <property type="entry name" value="NB-ARC"/>
</dbReference>
<dbReference type="Gene3D" id="1.10.10.10">
    <property type="entry name" value="Winged helix-like DNA-binding domain superfamily/Winged helix DNA-binding domain"/>
    <property type="match status" value="1"/>
</dbReference>
<dbReference type="InterPro" id="IPR058852">
    <property type="entry name" value="HTH_77"/>
</dbReference>
<dbReference type="eggNOG" id="COG2197">
    <property type="taxonomic scope" value="Bacteria"/>
</dbReference>
<protein>
    <submittedName>
        <fullName evidence="2">LuxR family transcriptional regulator</fullName>
    </submittedName>
</protein>
<dbReference type="SMART" id="SM00421">
    <property type="entry name" value="HTH_LUXR"/>
    <property type="match status" value="1"/>
</dbReference>
<dbReference type="eggNOG" id="COG3903">
    <property type="taxonomic scope" value="Bacteria"/>
</dbReference>
<dbReference type="Proteomes" id="UP000028488">
    <property type="component" value="Chromosome"/>
</dbReference>
<dbReference type="PANTHER" id="PTHR47691:SF3">
    <property type="entry name" value="HTH-TYPE TRANSCRIPTIONAL REGULATOR RV0890C-RELATED"/>
    <property type="match status" value="1"/>
</dbReference>
<dbReference type="InterPro" id="IPR011990">
    <property type="entry name" value="TPR-like_helical_dom_sf"/>
</dbReference>
<dbReference type="Gene3D" id="3.40.50.300">
    <property type="entry name" value="P-loop containing nucleotide triphosphate hydrolases"/>
    <property type="match status" value="1"/>
</dbReference>
<dbReference type="SUPFAM" id="SSF46894">
    <property type="entry name" value="C-terminal effector domain of the bipartite response regulators"/>
    <property type="match status" value="1"/>
</dbReference>